<evidence type="ECO:0000259" key="3">
    <source>
        <dbReference type="PROSITE" id="PS50157"/>
    </source>
</evidence>
<dbReference type="PANTHER" id="PTHR38166:SF1">
    <property type="entry name" value="C2H2-TYPE DOMAIN-CONTAINING PROTEIN"/>
    <property type="match status" value="1"/>
</dbReference>
<feature type="region of interest" description="Disordered" evidence="2">
    <location>
        <begin position="1"/>
        <end position="21"/>
    </location>
</feature>
<gene>
    <name evidence="4" type="ORF">B0I35DRAFT_477828</name>
</gene>
<evidence type="ECO:0000256" key="1">
    <source>
        <dbReference type="PROSITE-ProRule" id="PRU00042"/>
    </source>
</evidence>
<dbReference type="PROSITE" id="PS00028">
    <property type="entry name" value="ZINC_FINGER_C2H2_1"/>
    <property type="match status" value="1"/>
</dbReference>
<evidence type="ECO:0000256" key="2">
    <source>
        <dbReference type="SAM" id="MobiDB-lite"/>
    </source>
</evidence>
<dbReference type="AlphaFoldDB" id="A0A8K0SWA1"/>
<protein>
    <recommendedName>
        <fullName evidence="3">C2H2-type domain-containing protein</fullName>
    </recommendedName>
</protein>
<name>A0A8K0SWA1_9HYPO</name>
<dbReference type="OrthoDB" id="3521097at2759"/>
<organism evidence="4 5">
    <name type="scientific">Stachybotrys elegans</name>
    <dbReference type="NCBI Taxonomy" id="80388"/>
    <lineage>
        <taxon>Eukaryota</taxon>
        <taxon>Fungi</taxon>
        <taxon>Dikarya</taxon>
        <taxon>Ascomycota</taxon>
        <taxon>Pezizomycotina</taxon>
        <taxon>Sordariomycetes</taxon>
        <taxon>Hypocreomycetidae</taxon>
        <taxon>Hypocreales</taxon>
        <taxon>Stachybotryaceae</taxon>
        <taxon>Stachybotrys</taxon>
    </lineage>
</organism>
<feature type="region of interest" description="Disordered" evidence="2">
    <location>
        <begin position="222"/>
        <end position="251"/>
    </location>
</feature>
<proteinExistence type="predicted"/>
<dbReference type="PROSITE" id="PS50157">
    <property type="entry name" value="ZINC_FINGER_C2H2_2"/>
    <property type="match status" value="1"/>
</dbReference>
<keyword evidence="5" id="KW-1185">Reference proteome</keyword>
<dbReference type="InterPro" id="IPR013087">
    <property type="entry name" value="Znf_C2H2_type"/>
</dbReference>
<accession>A0A8K0SWA1</accession>
<keyword evidence="1" id="KW-0863">Zinc-finger</keyword>
<dbReference type="Proteomes" id="UP000813444">
    <property type="component" value="Unassembled WGS sequence"/>
</dbReference>
<keyword evidence="1" id="KW-0862">Zinc</keyword>
<dbReference type="EMBL" id="JAGPNK010000005">
    <property type="protein sequence ID" value="KAH7321332.1"/>
    <property type="molecule type" value="Genomic_DNA"/>
</dbReference>
<evidence type="ECO:0000313" key="5">
    <source>
        <dbReference type="Proteomes" id="UP000813444"/>
    </source>
</evidence>
<dbReference type="PANTHER" id="PTHR38166">
    <property type="entry name" value="C2H2-TYPE DOMAIN-CONTAINING PROTEIN-RELATED"/>
    <property type="match status" value="1"/>
</dbReference>
<evidence type="ECO:0000313" key="4">
    <source>
        <dbReference type="EMBL" id="KAH7321332.1"/>
    </source>
</evidence>
<sequence length="535" mass="60417">MSTSPHRLWADTTHLPDEEGSVPIPEIHVQLDADSSDQWSSTVSELQDAQDGPEPHLRLRSHYLSLVVADVSGSALTQASSDESNESYLPNSNCSDVGYHDSHSPMSEYALHGLSNPAINHWSSVDAAPRTLTPIAFEEDSSQQRSSGMNEPFDGTMPQYIEPYGGWNFNNSASYDDSLMPMAATPCPEIGVTTSENCALLPDAFSGIQKYETDEKYVFEQPAPVNLQDDRGRQATQDSDEDDSSNVHTSLSKFENSSRSFACPFFRKNPYKYTDCANKKLTRIRDVKQHIQRKHCQMSNYCPVCYKSFSSAARRDGHIRSRHCKPRPPPRMRNRDAISQTTQQRLSDRVDRNLTQEEQWKTLWDILFPNDQPPDNPYMGTTVDEVTRMFRECWFTERPHIIRAFLERHGLDGGCHQGLELETILSALLDDVQQRFMEKPQRSGLGAARNYSMALEKHKSENDDVQPLHTFGCCLQPTSDQKYFCPASFAEQNASSGQDIAMTLPPMQMRDGNSFPMADGVQFGAPGHQFYCYSY</sequence>
<comment type="caution">
    <text evidence="4">The sequence shown here is derived from an EMBL/GenBank/DDBJ whole genome shotgun (WGS) entry which is preliminary data.</text>
</comment>
<feature type="domain" description="C2H2-type" evidence="3">
    <location>
        <begin position="300"/>
        <end position="328"/>
    </location>
</feature>
<dbReference type="GO" id="GO:0008270">
    <property type="term" value="F:zinc ion binding"/>
    <property type="evidence" value="ECO:0007669"/>
    <property type="project" value="UniProtKB-KW"/>
</dbReference>
<reference evidence="4" key="1">
    <citation type="journal article" date="2021" name="Nat. Commun.">
        <title>Genetic determinants of endophytism in the Arabidopsis root mycobiome.</title>
        <authorList>
            <person name="Mesny F."/>
            <person name="Miyauchi S."/>
            <person name="Thiergart T."/>
            <person name="Pickel B."/>
            <person name="Atanasova L."/>
            <person name="Karlsson M."/>
            <person name="Huettel B."/>
            <person name="Barry K.W."/>
            <person name="Haridas S."/>
            <person name="Chen C."/>
            <person name="Bauer D."/>
            <person name="Andreopoulos W."/>
            <person name="Pangilinan J."/>
            <person name="LaButti K."/>
            <person name="Riley R."/>
            <person name="Lipzen A."/>
            <person name="Clum A."/>
            <person name="Drula E."/>
            <person name="Henrissat B."/>
            <person name="Kohler A."/>
            <person name="Grigoriev I.V."/>
            <person name="Martin F.M."/>
            <person name="Hacquard S."/>
        </authorList>
    </citation>
    <scope>NUCLEOTIDE SEQUENCE</scope>
    <source>
        <strain evidence="4">MPI-CAGE-CH-0235</strain>
    </source>
</reference>
<keyword evidence="1" id="KW-0479">Metal-binding</keyword>